<dbReference type="Pfam" id="PF00248">
    <property type="entry name" value="Aldo_ket_red"/>
    <property type="match status" value="1"/>
</dbReference>
<protein>
    <submittedName>
        <fullName evidence="4">Aryl-alcohol dehydrogenase</fullName>
    </submittedName>
</protein>
<dbReference type="Gene3D" id="3.20.20.100">
    <property type="entry name" value="NADP-dependent oxidoreductase domain"/>
    <property type="match status" value="1"/>
</dbReference>
<evidence type="ECO:0000313" key="4">
    <source>
        <dbReference type="EMBL" id="TFK53334.1"/>
    </source>
</evidence>
<keyword evidence="5" id="KW-1185">Reference proteome</keyword>
<dbReference type="InterPro" id="IPR050523">
    <property type="entry name" value="AKR_Detox_Biosynth"/>
</dbReference>
<dbReference type="PANTHER" id="PTHR43364">
    <property type="entry name" value="NADH-SPECIFIC METHYLGLYOXAL REDUCTASE-RELATED"/>
    <property type="match status" value="1"/>
</dbReference>
<dbReference type="PANTHER" id="PTHR43364:SF7">
    <property type="entry name" value="NADP-DEPENDENT OXIDOREDUCTASE DOMAIN-CONTAINING PROTEIN-RELATED"/>
    <property type="match status" value="1"/>
</dbReference>
<dbReference type="InterPro" id="IPR036812">
    <property type="entry name" value="NAD(P)_OxRdtase_dom_sf"/>
</dbReference>
<accession>A0A5C3N6L8</accession>
<reference evidence="4 5" key="1">
    <citation type="journal article" date="2019" name="Nat. Ecol. Evol.">
        <title>Megaphylogeny resolves global patterns of mushroom evolution.</title>
        <authorList>
            <person name="Varga T."/>
            <person name="Krizsan K."/>
            <person name="Foldi C."/>
            <person name="Dima B."/>
            <person name="Sanchez-Garcia M."/>
            <person name="Sanchez-Ramirez S."/>
            <person name="Szollosi G.J."/>
            <person name="Szarkandi J.G."/>
            <person name="Papp V."/>
            <person name="Albert L."/>
            <person name="Andreopoulos W."/>
            <person name="Angelini C."/>
            <person name="Antonin V."/>
            <person name="Barry K.W."/>
            <person name="Bougher N.L."/>
            <person name="Buchanan P."/>
            <person name="Buyck B."/>
            <person name="Bense V."/>
            <person name="Catcheside P."/>
            <person name="Chovatia M."/>
            <person name="Cooper J."/>
            <person name="Damon W."/>
            <person name="Desjardin D."/>
            <person name="Finy P."/>
            <person name="Geml J."/>
            <person name="Haridas S."/>
            <person name="Hughes K."/>
            <person name="Justo A."/>
            <person name="Karasinski D."/>
            <person name="Kautmanova I."/>
            <person name="Kiss B."/>
            <person name="Kocsube S."/>
            <person name="Kotiranta H."/>
            <person name="LaButti K.M."/>
            <person name="Lechner B.E."/>
            <person name="Liimatainen K."/>
            <person name="Lipzen A."/>
            <person name="Lukacs Z."/>
            <person name="Mihaltcheva S."/>
            <person name="Morgado L.N."/>
            <person name="Niskanen T."/>
            <person name="Noordeloos M.E."/>
            <person name="Ohm R.A."/>
            <person name="Ortiz-Santana B."/>
            <person name="Ovrebo C."/>
            <person name="Racz N."/>
            <person name="Riley R."/>
            <person name="Savchenko A."/>
            <person name="Shiryaev A."/>
            <person name="Soop K."/>
            <person name="Spirin V."/>
            <person name="Szebenyi C."/>
            <person name="Tomsovsky M."/>
            <person name="Tulloss R.E."/>
            <person name="Uehling J."/>
            <person name="Grigoriev I.V."/>
            <person name="Vagvolgyi C."/>
            <person name="Papp T."/>
            <person name="Martin F.M."/>
            <person name="Miettinen O."/>
            <person name="Hibbett D.S."/>
            <person name="Nagy L.G."/>
        </authorList>
    </citation>
    <scope>NUCLEOTIDE SEQUENCE [LARGE SCALE GENOMIC DNA]</scope>
    <source>
        <strain evidence="4 5">OMC1185</strain>
    </source>
</reference>
<dbReference type="InterPro" id="IPR023210">
    <property type="entry name" value="NADP_OxRdtase_dom"/>
</dbReference>
<dbReference type="EMBL" id="ML213507">
    <property type="protein sequence ID" value="TFK53334.1"/>
    <property type="molecule type" value="Genomic_DNA"/>
</dbReference>
<evidence type="ECO:0000256" key="2">
    <source>
        <dbReference type="ARBA" id="ARBA00038157"/>
    </source>
</evidence>
<dbReference type="OrthoDB" id="48988at2759"/>
<dbReference type="AlphaFoldDB" id="A0A5C3N6L8"/>
<keyword evidence="1" id="KW-0521">NADP</keyword>
<dbReference type="Proteomes" id="UP000305948">
    <property type="component" value="Unassembled WGS sequence"/>
</dbReference>
<dbReference type="STRING" id="5364.A0A5C3N6L8"/>
<evidence type="ECO:0000313" key="5">
    <source>
        <dbReference type="Proteomes" id="UP000305948"/>
    </source>
</evidence>
<gene>
    <name evidence="4" type="ORF">OE88DRAFT_1655453</name>
</gene>
<feature type="domain" description="NADP-dependent oxidoreductase" evidence="3">
    <location>
        <begin position="30"/>
        <end position="341"/>
    </location>
</feature>
<sequence length="383" mass="42872">MSIFGAPPPPPTKLGRYRQLAPRAAIHVSPLQLGGMSIGDKWAKLGFGSMDKESSFTLLDAFFEAGGNFIDTATNYQDGSSEEFIGEWAEQRGIRDQLIISTKYSNNFQASNPKIKQRVNFLGNNLKNLRLSVEESLKQLRTSYIDILYLHFWDLHTDIEEVMDGLHALVLSGKVLYLGISDSPSWLVTKANSYAKYTGKTPFVVYQAAYSVLQRDIERDILPMCRHEGLALTFWNVLAQGHIRSDADEEQRRQTGENGRVSVLGGWERTPDEKKMCDALEVVAKEVGAKSVQAVAIAYTMHKAPFVFPVIGGRKVEHLHANIEALDIRLSKEQIAYLEGILPFDKGFPQNIIGEYGSYSFLLKSFAHFDEQPLLAPITPARD</sequence>
<proteinExistence type="inferred from homology"/>
<evidence type="ECO:0000256" key="1">
    <source>
        <dbReference type="ARBA" id="ARBA00022857"/>
    </source>
</evidence>
<evidence type="ECO:0000259" key="3">
    <source>
        <dbReference type="Pfam" id="PF00248"/>
    </source>
</evidence>
<dbReference type="SUPFAM" id="SSF51430">
    <property type="entry name" value="NAD(P)-linked oxidoreductase"/>
    <property type="match status" value="1"/>
</dbReference>
<organism evidence="4 5">
    <name type="scientific">Heliocybe sulcata</name>
    <dbReference type="NCBI Taxonomy" id="5364"/>
    <lineage>
        <taxon>Eukaryota</taxon>
        <taxon>Fungi</taxon>
        <taxon>Dikarya</taxon>
        <taxon>Basidiomycota</taxon>
        <taxon>Agaricomycotina</taxon>
        <taxon>Agaricomycetes</taxon>
        <taxon>Gloeophyllales</taxon>
        <taxon>Gloeophyllaceae</taxon>
        <taxon>Heliocybe</taxon>
    </lineage>
</organism>
<comment type="similarity">
    <text evidence="2">Belongs to the aldo/keto reductase family. Aldo/keto reductase 2 subfamily.</text>
</comment>
<name>A0A5C3N6L8_9AGAM</name>